<proteinExistence type="predicted"/>
<gene>
    <name evidence="1" type="ORF">J0X19_13705</name>
</gene>
<name>A0A939EWA6_9BACT</name>
<dbReference type="Proteomes" id="UP000664144">
    <property type="component" value="Unassembled WGS sequence"/>
</dbReference>
<dbReference type="EMBL" id="JAFLQZ010000008">
    <property type="protein sequence ID" value="MBO0359009.1"/>
    <property type="molecule type" value="Genomic_DNA"/>
</dbReference>
<sequence length="228" mass="25597">MAIWLLCPASTYAQRVLLHSDVAEDTIYGSFGPNRRFFNHIYLGYLPVVGASNPGSDIRYGSSSEFMLGLRNKLRLSEPVSIGLDLRFVRLSYVLAQTDHKLLPTPTVHHRESVALSQWQLEGFVRLNAGARGNVVGRYLDLSGWGGWVMGTAHRAEDRPSTGPRRVQTNERGLPYLRRWPYGVGARLGSGRYAAVARYRLSDTFTPAYQSAYPELPRWTVGLEIGWL</sequence>
<dbReference type="RefSeq" id="WP_206984935.1">
    <property type="nucleotide sequence ID" value="NZ_JAFLQZ010000008.1"/>
</dbReference>
<comment type="caution">
    <text evidence="1">The sequence shown here is derived from an EMBL/GenBank/DDBJ whole genome shotgun (WGS) entry which is preliminary data.</text>
</comment>
<accession>A0A939EWA6</accession>
<evidence type="ECO:0000313" key="2">
    <source>
        <dbReference type="Proteomes" id="UP000664144"/>
    </source>
</evidence>
<protein>
    <submittedName>
        <fullName evidence="1">Uncharacterized protein</fullName>
    </submittedName>
</protein>
<keyword evidence="2" id="KW-1185">Reference proteome</keyword>
<dbReference type="AlphaFoldDB" id="A0A939EWA6"/>
<evidence type="ECO:0000313" key="1">
    <source>
        <dbReference type="EMBL" id="MBO0359009.1"/>
    </source>
</evidence>
<reference evidence="1" key="1">
    <citation type="submission" date="2021-03" db="EMBL/GenBank/DDBJ databases">
        <authorList>
            <person name="Kim M.K."/>
        </authorList>
    </citation>
    <scope>NUCLEOTIDE SEQUENCE</scope>
    <source>
        <strain evidence="1">BT186</strain>
    </source>
</reference>
<organism evidence="1 2">
    <name type="scientific">Hymenobacter telluris</name>
    <dbReference type="NCBI Taxonomy" id="2816474"/>
    <lineage>
        <taxon>Bacteria</taxon>
        <taxon>Pseudomonadati</taxon>
        <taxon>Bacteroidota</taxon>
        <taxon>Cytophagia</taxon>
        <taxon>Cytophagales</taxon>
        <taxon>Hymenobacteraceae</taxon>
        <taxon>Hymenobacter</taxon>
    </lineage>
</organism>